<feature type="compositionally biased region" description="Basic and acidic residues" evidence="1">
    <location>
        <begin position="169"/>
        <end position="183"/>
    </location>
</feature>
<dbReference type="PANTHER" id="PTHR39196">
    <property type="entry name" value="PRIMOSOME, DNAD SUBUNIT"/>
    <property type="match status" value="1"/>
</dbReference>
<dbReference type="EMBL" id="PPUQ01000011">
    <property type="protein sequence ID" value="RDC37654.1"/>
    <property type="molecule type" value="Genomic_DNA"/>
</dbReference>
<accession>A0ABD7GHT7</accession>
<protein>
    <recommendedName>
        <fullName evidence="2">Lin1244/Lin1753-like N-terminal domain-containing protein</fullName>
    </recommendedName>
</protein>
<evidence type="ECO:0000256" key="1">
    <source>
        <dbReference type="SAM" id="MobiDB-lite"/>
    </source>
</evidence>
<reference evidence="3 4" key="1">
    <citation type="journal article" date="2018" name="Elife">
        <title>Discovery and characterization of a prevalent human gut bacterial enzyme sufficient for the inactivation of a family of plant toxins.</title>
        <authorList>
            <person name="Koppel N."/>
            <person name="Bisanz J.E."/>
            <person name="Pandelia M.E."/>
            <person name="Turnbaugh P.J."/>
            <person name="Balskus E.P."/>
        </authorList>
    </citation>
    <scope>NUCLEOTIDE SEQUENCE [LARGE SCALE GENOMIC DNA]</scope>
    <source>
        <strain evidence="3 4">16A</strain>
    </source>
</reference>
<name>A0ABD7GHT7_EGGLN</name>
<feature type="domain" description="Lin1244/Lin1753-like N-terminal" evidence="2">
    <location>
        <begin position="47"/>
        <end position="117"/>
    </location>
</feature>
<comment type="caution">
    <text evidence="3">The sequence shown here is derived from an EMBL/GenBank/DDBJ whole genome shotgun (WGS) entry which is preliminary data.</text>
</comment>
<proteinExistence type="predicted"/>
<dbReference type="PANTHER" id="PTHR39196:SF1">
    <property type="entry name" value="PRIMOSOME, DNAD SUBUNIT"/>
    <property type="match status" value="1"/>
</dbReference>
<evidence type="ECO:0000259" key="2">
    <source>
        <dbReference type="Pfam" id="PF14297"/>
    </source>
</evidence>
<feature type="compositionally biased region" description="Polar residues" evidence="1">
    <location>
        <begin position="155"/>
        <end position="167"/>
    </location>
</feature>
<dbReference type="AlphaFoldDB" id="A0ABD7GHT7"/>
<evidence type="ECO:0000313" key="4">
    <source>
        <dbReference type="Proteomes" id="UP000253915"/>
    </source>
</evidence>
<feature type="region of interest" description="Disordered" evidence="1">
    <location>
        <begin position="150"/>
        <end position="183"/>
    </location>
</feature>
<gene>
    <name evidence="3" type="ORF">C1853_09375</name>
</gene>
<sequence>MTDQLMGIDYFSLSTLMKDDDKVFDLKYRYAVPEGATGEAYDNDAAFAAYGRFVELLASIYREGFCLQMSKQTRLRLSQQLGLALPAFDAFIETCVEVGLFDSSLWNAERVLTSHGIQTRYFHAVKRRKGSLPTDLKPFILLGSNECEQDADTEGSATSDDARTVQTPCEHDANTLHTESDIEKKRIEKNKRGKKKITASSLSNSLLFEPKQQPYPLACLSCASGDGHAYLDDEDAPHPTPWDALVSRFGHVTGGMSIEGFARDVSKQCPAACPESDVQVSKCFKLLSDALVKYDPAKCASPTPLALAILKDRVIEDD</sequence>
<dbReference type="Proteomes" id="UP000253915">
    <property type="component" value="Unassembled WGS sequence"/>
</dbReference>
<dbReference type="Pfam" id="PF14297">
    <property type="entry name" value="Lin1244_N"/>
    <property type="match status" value="1"/>
</dbReference>
<evidence type="ECO:0000313" key="3">
    <source>
        <dbReference type="EMBL" id="RDC37654.1"/>
    </source>
</evidence>
<dbReference type="InterPro" id="IPR025400">
    <property type="entry name" value="Lin1244/Lin1753-like_N"/>
</dbReference>
<dbReference type="RefSeq" id="WP_114526840.1">
    <property type="nucleotide sequence ID" value="NZ_CABMOO010000011.1"/>
</dbReference>
<organism evidence="3 4">
    <name type="scientific">Eggerthella lenta</name>
    <name type="common">Eubacterium lentum</name>
    <dbReference type="NCBI Taxonomy" id="84112"/>
    <lineage>
        <taxon>Bacteria</taxon>
        <taxon>Bacillati</taxon>
        <taxon>Actinomycetota</taxon>
        <taxon>Coriobacteriia</taxon>
        <taxon>Eggerthellales</taxon>
        <taxon>Eggerthellaceae</taxon>
        <taxon>Eggerthella</taxon>
    </lineage>
</organism>